<sequence>MAISPLNLYSLNCGKRSLSVFNPETPCIATRTDSQFKFQFPLNSSCRIRYRGFKFPCKALGIQLDEPQENRDTRNVKLLENFQNFISFIGSLLPGGSWWRLCDSKEEEGGAGNPVTVRDALLRMWELLGNDQWIMYGAFASLITAAVSEITMPSILAASVFSAQNGEAMAFSRNAHLLAMLCLTSGISSGLRSGCFAIANMILVNRLRETLYSALIFQDISFFDTEEVGGLTSRLGSDCQRLSHVIGNNIHLIVRNALQGTGALINLLCLSWPLALSSLVICSVLAIVFRIFARYQKIAAKLSQDATACANEIAEETLCLIRTVRVYGTERKELGRYKHWLEKLAFISFRESVVYGFWNMSFHTLYRSTQVLAVLLGGMSITTGRVSTEQLTKYILYCEWLIYATWRVVDNSSSLLQAIGASEKVFQLIQLSPSNQFLFNGMKLQRLMGQIHFVDVSFHYPSRPKVPILEHLHLSIEANEVAALVGLSGSGKTTLVNLLLRLYEPINGQIYVDGFPLRELDMRWLKENIGYVGQEPELFHADVKSNITYGCHRDIKQEDIECAAKLAHAHQFILSLPDGYGTLIDDDLLSGGQKQRIAIARAILRNPVILIFDEATSALDPESEHYFKEVLQAFKNEDKEKRTIIVVAHRLSTIKAADRIIVMDGGRIVEMGNHRELLLKDGLYSQLIKQESEFLD</sequence>
<dbReference type="PROSITE" id="PS50893">
    <property type="entry name" value="ABC_TRANSPORTER_2"/>
    <property type="match status" value="1"/>
</dbReference>
<keyword evidence="10" id="KW-1185">Reference proteome</keyword>
<dbReference type="Gene3D" id="1.20.1560.10">
    <property type="entry name" value="ABC transporter type 1, transmembrane domain"/>
    <property type="match status" value="1"/>
</dbReference>
<evidence type="ECO:0000256" key="3">
    <source>
        <dbReference type="ARBA" id="ARBA00022741"/>
    </source>
</evidence>
<evidence type="ECO:0000256" key="1">
    <source>
        <dbReference type="ARBA" id="ARBA00004141"/>
    </source>
</evidence>
<feature type="domain" description="ABC transporter" evidence="7">
    <location>
        <begin position="451"/>
        <end position="690"/>
    </location>
</feature>
<accession>A0ABQ9KDP0</accession>
<keyword evidence="2" id="KW-0812">Transmembrane</keyword>
<dbReference type="CDD" id="cd18572">
    <property type="entry name" value="ABC_6TM_TAP"/>
    <property type="match status" value="1"/>
</dbReference>
<dbReference type="InterPro" id="IPR027417">
    <property type="entry name" value="P-loop_NTPase"/>
</dbReference>
<evidence type="ECO:0000313" key="9">
    <source>
        <dbReference type="EMBL" id="KAJ9135375.1"/>
    </source>
</evidence>
<feature type="domain" description="ABC transmembrane type-1" evidence="8">
    <location>
        <begin position="137"/>
        <end position="417"/>
    </location>
</feature>
<dbReference type="InterPro" id="IPR039421">
    <property type="entry name" value="Type_1_exporter"/>
</dbReference>
<dbReference type="Gene3D" id="3.40.50.300">
    <property type="entry name" value="P-loop containing nucleotide triphosphate hydrolases"/>
    <property type="match status" value="1"/>
</dbReference>
<keyword evidence="5" id="KW-1133">Transmembrane helix</keyword>
<keyword evidence="6" id="KW-0472">Membrane</keyword>
<dbReference type="PROSITE" id="PS50929">
    <property type="entry name" value="ABC_TM1F"/>
    <property type="match status" value="1"/>
</dbReference>
<evidence type="ECO:0000256" key="4">
    <source>
        <dbReference type="ARBA" id="ARBA00022840"/>
    </source>
</evidence>
<evidence type="ECO:0000256" key="2">
    <source>
        <dbReference type="ARBA" id="ARBA00022692"/>
    </source>
</evidence>
<keyword evidence="3" id="KW-0547">Nucleotide-binding</keyword>
<comment type="subcellular location">
    <subcellularLocation>
        <location evidence="1">Membrane</location>
        <topology evidence="1">Multi-pass membrane protein</topology>
    </subcellularLocation>
</comment>
<proteinExistence type="predicted"/>
<evidence type="ECO:0000313" key="10">
    <source>
        <dbReference type="Proteomes" id="UP001174677"/>
    </source>
</evidence>
<evidence type="ECO:0000256" key="5">
    <source>
        <dbReference type="ARBA" id="ARBA00022989"/>
    </source>
</evidence>
<dbReference type="InterPro" id="IPR003593">
    <property type="entry name" value="AAA+_ATPase"/>
</dbReference>
<dbReference type="Pfam" id="PF00664">
    <property type="entry name" value="ABC_membrane"/>
    <property type="match status" value="1"/>
</dbReference>
<keyword evidence="4" id="KW-0067">ATP-binding</keyword>
<evidence type="ECO:0008006" key="11">
    <source>
        <dbReference type="Google" id="ProtNLM"/>
    </source>
</evidence>
<dbReference type="SUPFAM" id="SSF90123">
    <property type="entry name" value="ABC transporter transmembrane region"/>
    <property type="match status" value="1"/>
</dbReference>
<organism evidence="9 10">
    <name type="scientific">Hevea brasiliensis</name>
    <name type="common">Para rubber tree</name>
    <name type="synonym">Siphonia brasiliensis</name>
    <dbReference type="NCBI Taxonomy" id="3981"/>
    <lineage>
        <taxon>Eukaryota</taxon>
        <taxon>Viridiplantae</taxon>
        <taxon>Streptophyta</taxon>
        <taxon>Embryophyta</taxon>
        <taxon>Tracheophyta</taxon>
        <taxon>Spermatophyta</taxon>
        <taxon>Magnoliopsida</taxon>
        <taxon>eudicotyledons</taxon>
        <taxon>Gunneridae</taxon>
        <taxon>Pentapetalae</taxon>
        <taxon>rosids</taxon>
        <taxon>fabids</taxon>
        <taxon>Malpighiales</taxon>
        <taxon>Euphorbiaceae</taxon>
        <taxon>Crotonoideae</taxon>
        <taxon>Micrandreae</taxon>
        <taxon>Hevea</taxon>
    </lineage>
</organism>
<dbReference type="EMBL" id="JARPOI010000018">
    <property type="protein sequence ID" value="KAJ9135375.1"/>
    <property type="molecule type" value="Genomic_DNA"/>
</dbReference>
<dbReference type="Pfam" id="PF00005">
    <property type="entry name" value="ABC_tran"/>
    <property type="match status" value="1"/>
</dbReference>
<dbReference type="SUPFAM" id="SSF52540">
    <property type="entry name" value="P-loop containing nucleoside triphosphate hydrolases"/>
    <property type="match status" value="1"/>
</dbReference>
<name>A0ABQ9KDP0_HEVBR</name>
<dbReference type="PANTHER" id="PTHR43394">
    <property type="entry name" value="ATP-DEPENDENT PERMEASE MDL1, MITOCHONDRIAL"/>
    <property type="match status" value="1"/>
</dbReference>
<dbReference type="InterPro" id="IPR017871">
    <property type="entry name" value="ABC_transporter-like_CS"/>
</dbReference>
<protein>
    <recommendedName>
        <fullName evidence="11">ABC transporter family protein</fullName>
    </recommendedName>
</protein>
<dbReference type="InterPro" id="IPR036640">
    <property type="entry name" value="ABC1_TM_sf"/>
</dbReference>
<dbReference type="InterPro" id="IPR003439">
    <property type="entry name" value="ABC_transporter-like_ATP-bd"/>
</dbReference>
<evidence type="ECO:0000259" key="8">
    <source>
        <dbReference type="PROSITE" id="PS50929"/>
    </source>
</evidence>
<dbReference type="PANTHER" id="PTHR43394:SF19">
    <property type="entry name" value="ABC TRANSPORTER B FAMILY"/>
    <property type="match status" value="1"/>
</dbReference>
<dbReference type="Proteomes" id="UP001174677">
    <property type="component" value="Chromosome 18"/>
</dbReference>
<reference evidence="9 10" key="1">
    <citation type="journal article" date="2023" name="Plant Biotechnol. J.">
        <title>Chromosome-level wild Hevea brasiliensis genome provides new tools for genomic-assisted breeding and valuable loci to elevate rubber yield.</title>
        <authorList>
            <person name="Cheng H."/>
            <person name="Song X."/>
            <person name="Hu Y."/>
            <person name="Wu T."/>
            <person name="Yang Q."/>
            <person name="An Z."/>
            <person name="Feng S."/>
            <person name="Deng Z."/>
            <person name="Wu W."/>
            <person name="Zeng X."/>
            <person name="Tu M."/>
            <person name="Wang X."/>
            <person name="Huang H."/>
        </authorList>
    </citation>
    <scope>NUCLEOTIDE SEQUENCE [LARGE SCALE GENOMIC DNA]</scope>
    <source>
        <strain evidence="9">MT/VB/25A 57/8</strain>
    </source>
</reference>
<evidence type="ECO:0000259" key="7">
    <source>
        <dbReference type="PROSITE" id="PS50893"/>
    </source>
</evidence>
<gene>
    <name evidence="9" type="ORF">P3X46_032566</name>
</gene>
<dbReference type="SMART" id="SM00382">
    <property type="entry name" value="AAA"/>
    <property type="match status" value="1"/>
</dbReference>
<dbReference type="InterPro" id="IPR011527">
    <property type="entry name" value="ABC1_TM_dom"/>
</dbReference>
<evidence type="ECO:0000256" key="6">
    <source>
        <dbReference type="ARBA" id="ARBA00023136"/>
    </source>
</evidence>
<dbReference type="PROSITE" id="PS00211">
    <property type="entry name" value="ABC_TRANSPORTER_1"/>
    <property type="match status" value="1"/>
</dbReference>
<comment type="caution">
    <text evidence="9">The sequence shown here is derived from an EMBL/GenBank/DDBJ whole genome shotgun (WGS) entry which is preliminary data.</text>
</comment>